<dbReference type="Proteomes" id="UP000027284">
    <property type="component" value="Unassembled WGS sequence"/>
</dbReference>
<evidence type="ECO:0000259" key="1">
    <source>
        <dbReference type="Pfam" id="PF13579"/>
    </source>
</evidence>
<accession>A0A062XK66</accession>
<dbReference type="CDD" id="cd03801">
    <property type="entry name" value="GT4_PimA-like"/>
    <property type="match status" value="1"/>
</dbReference>
<dbReference type="EMBL" id="JMFG01000039">
    <property type="protein sequence ID" value="KDA52897.1"/>
    <property type="molecule type" value="Genomic_DNA"/>
</dbReference>
<dbReference type="AlphaFoldDB" id="A0A062XK66"/>
<dbReference type="GO" id="GO:0016757">
    <property type="term" value="F:glycosyltransferase activity"/>
    <property type="evidence" value="ECO:0007669"/>
    <property type="project" value="TreeGrafter"/>
</dbReference>
<evidence type="ECO:0000313" key="2">
    <source>
        <dbReference type="EMBL" id="KDA52897.1"/>
    </source>
</evidence>
<organism evidence="2 3">
    <name type="scientific">Thermoanaerobaculum aquaticum</name>
    <dbReference type="NCBI Taxonomy" id="1312852"/>
    <lineage>
        <taxon>Bacteria</taxon>
        <taxon>Pseudomonadati</taxon>
        <taxon>Acidobacteriota</taxon>
        <taxon>Thermoanaerobaculia</taxon>
        <taxon>Thermoanaerobaculales</taxon>
        <taxon>Thermoanaerobaculaceae</taxon>
        <taxon>Thermoanaerobaculum</taxon>
    </lineage>
</organism>
<dbReference type="STRING" id="1312852.EG19_08875"/>
<dbReference type="PANTHER" id="PTHR45947">
    <property type="entry name" value="SULFOQUINOVOSYL TRANSFERASE SQD2"/>
    <property type="match status" value="1"/>
</dbReference>
<gene>
    <name evidence="2" type="ORF">EG19_08875</name>
</gene>
<dbReference type="Gene3D" id="3.40.50.2000">
    <property type="entry name" value="Glycogen Phosphorylase B"/>
    <property type="match status" value="2"/>
</dbReference>
<dbReference type="SUPFAM" id="SSF53756">
    <property type="entry name" value="UDP-Glycosyltransferase/glycogen phosphorylase"/>
    <property type="match status" value="1"/>
</dbReference>
<sequence length="394" mass="43099">MRILAVASYYRPYLSGLTVYLQRLAEALSATGQEVVVLTSRFLPDVPFTEVREGVRIVRVPVWMKVGKGVFMPGLFRRFWLEVQNADVVWLVLPQAEAAPLAWLAKKARKPLVVSYLCDVRLGKGCGNRLVEALLAASHRRCLQAAYAVVALSEDYVSSSPLLLQLRQRVRVIPPPIPQLEGSPPVVSTLRERWGLKPGEPVVGFVGRVSREKGLHILAQAMPQVWAVLPEVRVVCVGPRQEVPGERGYLKEVERLVRPLGRRWLFAGVLSNEELAAFYRCCSVLVLPSLNSTEAFGMVQVEAMLCGTPVVASDLPGVREPVRLTGMGVLVPAGDPQALASGLLQVLEGRFATPLGQRAVLDRFSPQAVVQSLLPIFTEISRGPLGRGNGPALE</sequence>
<keyword evidence="3" id="KW-1185">Reference proteome</keyword>
<feature type="domain" description="Glycosyltransferase subfamily 4-like N-terminal" evidence="1">
    <location>
        <begin position="15"/>
        <end position="175"/>
    </location>
</feature>
<dbReference type="Pfam" id="PF13692">
    <property type="entry name" value="Glyco_trans_1_4"/>
    <property type="match status" value="1"/>
</dbReference>
<evidence type="ECO:0000313" key="3">
    <source>
        <dbReference type="Proteomes" id="UP000027284"/>
    </source>
</evidence>
<protein>
    <recommendedName>
        <fullName evidence="1">Glycosyltransferase subfamily 4-like N-terminal domain-containing protein</fullName>
    </recommendedName>
</protein>
<dbReference type="InterPro" id="IPR028098">
    <property type="entry name" value="Glyco_trans_4-like_N"/>
</dbReference>
<dbReference type="InterPro" id="IPR050194">
    <property type="entry name" value="Glycosyltransferase_grp1"/>
</dbReference>
<reference evidence="2 3" key="1">
    <citation type="submission" date="2014-04" db="EMBL/GenBank/DDBJ databases">
        <title>The Genome Sequence of Thermoanaerobaculum aquaticum MP-01, The First Cultivated Group 23 Acidobacterium.</title>
        <authorList>
            <person name="Stamps B.W."/>
            <person name="Losey N.A."/>
            <person name="Lawson P.A."/>
            <person name="Stevenson B.S."/>
        </authorList>
    </citation>
    <scope>NUCLEOTIDE SEQUENCE [LARGE SCALE GENOMIC DNA]</scope>
    <source>
        <strain evidence="2 3">MP-01</strain>
    </source>
</reference>
<name>A0A062XK66_9BACT</name>
<dbReference type="PANTHER" id="PTHR45947:SF3">
    <property type="entry name" value="SULFOQUINOVOSYL TRANSFERASE SQD2"/>
    <property type="match status" value="1"/>
</dbReference>
<dbReference type="Pfam" id="PF13579">
    <property type="entry name" value="Glyco_trans_4_4"/>
    <property type="match status" value="1"/>
</dbReference>
<comment type="caution">
    <text evidence="2">The sequence shown here is derived from an EMBL/GenBank/DDBJ whole genome shotgun (WGS) entry which is preliminary data.</text>
</comment>
<proteinExistence type="predicted"/>